<keyword evidence="1" id="KW-1133">Transmembrane helix</keyword>
<keyword evidence="1" id="KW-0472">Membrane</keyword>
<accession>A0AAE0QTW1</accession>
<comment type="caution">
    <text evidence="4">The sequence shown here is derived from an EMBL/GenBank/DDBJ whole genome shotgun (WGS) entry which is preliminary data.</text>
</comment>
<feature type="transmembrane region" description="Helical" evidence="1">
    <location>
        <begin position="218"/>
        <end position="236"/>
    </location>
</feature>
<organism evidence="4 5">
    <name type="scientific">Hemibagrus guttatus</name>
    <dbReference type="NCBI Taxonomy" id="175788"/>
    <lineage>
        <taxon>Eukaryota</taxon>
        <taxon>Metazoa</taxon>
        <taxon>Chordata</taxon>
        <taxon>Craniata</taxon>
        <taxon>Vertebrata</taxon>
        <taxon>Euteleostomi</taxon>
        <taxon>Actinopterygii</taxon>
        <taxon>Neopterygii</taxon>
        <taxon>Teleostei</taxon>
        <taxon>Ostariophysi</taxon>
        <taxon>Siluriformes</taxon>
        <taxon>Bagridae</taxon>
        <taxon>Hemibagrus</taxon>
    </lineage>
</organism>
<evidence type="ECO:0000259" key="3">
    <source>
        <dbReference type="Pfam" id="PF13358"/>
    </source>
</evidence>
<keyword evidence="1" id="KW-0812">Transmembrane</keyword>
<dbReference type="AlphaFoldDB" id="A0AAE0QTW1"/>
<feature type="transmembrane region" description="Helical" evidence="1">
    <location>
        <begin position="155"/>
        <end position="182"/>
    </location>
</feature>
<dbReference type="InterPro" id="IPR036397">
    <property type="entry name" value="RNaseH_sf"/>
</dbReference>
<feature type="transmembrane region" description="Helical" evidence="1">
    <location>
        <begin position="188"/>
        <end position="211"/>
    </location>
</feature>
<dbReference type="InterPro" id="IPR038717">
    <property type="entry name" value="Tc1-like_DDE_dom"/>
</dbReference>
<name>A0AAE0QTW1_9TELE</name>
<protein>
    <recommendedName>
        <fullName evidence="3">Tc1-like transposase DDE domain-containing protein</fullName>
    </recommendedName>
</protein>
<dbReference type="EMBL" id="JAUCMX010000010">
    <property type="protein sequence ID" value="KAK3532872.1"/>
    <property type="molecule type" value="Genomic_DNA"/>
</dbReference>
<keyword evidence="2" id="KW-0732">Signal</keyword>
<dbReference type="Gene3D" id="3.30.420.10">
    <property type="entry name" value="Ribonuclease H-like superfamily/Ribonuclease H"/>
    <property type="match status" value="1"/>
</dbReference>
<feature type="chain" id="PRO_5042134340" description="Tc1-like transposase DDE domain-containing protein" evidence="2">
    <location>
        <begin position="30"/>
        <end position="257"/>
    </location>
</feature>
<dbReference type="Proteomes" id="UP001274896">
    <property type="component" value="Unassembled WGS sequence"/>
</dbReference>
<evidence type="ECO:0000313" key="5">
    <source>
        <dbReference type="Proteomes" id="UP001274896"/>
    </source>
</evidence>
<gene>
    <name evidence="4" type="ORF">QTP70_001157</name>
</gene>
<proteinExistence type="predicted"/>
<evidence type="ECO:0000256" key="2">
    <source>
        <dbReference type="SAM" id="SignalP"/>
    </source>
</evidence>
<evidence type="ECO:0000313" key="4">
    <source>
        <dbReference type="EMBL" id="KAK3532872.1"/>
    </source>
</evidence>
<evidence type="ECO:0000256" key="1">
    <source>
        <dbReference type="SAM" id="Phobius"/>
    </source>
</evidence>
<feature type="signal peptide" evidence="2">
    <location>
        <begin position="1"/>
        <end position="29"/>
    </location>
</feature>
<feature type="domain" description="Tc1-like transposase DDE" evidence="3">
    <location>
        <begin position="69"/>
        <end position="129"/>
    </location>
</feature>
<dbReference type="GO" id="GO:0003676">
    <property type="term" value="F:nucleic acid binding"/>
    <property type="evidence" value="ECO:0007669"/>
    <property type="project" value="InterPro"/>
</dbReference>
<sequence>MAPGRTMGRSRAGGGSVLLWSMFCWETLGPTVHVDVTVTRSTYLSIAADRVHPFMETLFPDGCGLFQQDNAPCHKAEMVQEGFDDHNNQFEVLTWPPNSPDLNPIQHLWDVLDKQVRSMEARPHNLQDLKDLLLTSWCQIPQHTFRDLVESMPRWILYGVQVCIIIIIIINIIIIIIIINIIIIVINIIINIIIIVIIIINIIVIIIVIIINIVIVNVTIIIIIIIVIVIIIISSAEPAHKPGAFFLSLQCQCCVSV</sequence>
<reference evidence="4" key="1">
    <citation type="submission" date="2023-06" db="EMBL/GenBank/DDBJ databases">
        <title>Male Hemibagrus guttatus genome.</title>
        <authorList>
            <person name="Bian C."/>
        </authorList>
    </citation>
    <scope>NUCLEOTIDE SEQUENCE</scope>
    <source>
        <strain evidence="4">Male_cb2023</strain>
        <tissue evidence="4">Muscle</tissue>
    </source>
</reference>
<keyword evidence="5" id="KW-1185">Reference proteome</keyword>
<dbReference type="Pfam" id="PF13358">
    <property type="entry name" value="DDE_3"/>
    <property type="match status" value="1"/>
</dbReference>